<reference evidence="1 2" key="1">
    <citation type="submission" date="2008-07" db="EMBL/GenBank/DDBJ databases">
        <authorList>
            <person name="El-Sayed N."/>
            <person name="Caler E."/>
            <person name="Inman J."/>
            <person name="Amedeo P."/>
            <person name="Hass B."/>
            <person name="Wortman J."/>
        </authorList>
    </citation>
    <scope>NUCLEOTIDE SEQUENCE [LARGE SCALE GENOMIC DNA]</scope>
    <source>
        <strain evidence="2">ATCC 50983 / TXsc</strain>
    </source>
</reference>
<name>C5KDD2_PERM5</name>
<dbReference type="AlphaFoldDB" id="C5KDD2"/>
<evidence type="ECO:0000313" key="2">
    <source>
        <dbReference type="Proteomes" id="UP000007800"/>
    </source>
</evidence>
<gene>
    <name evidence="1" type="ORF">Pmar_PMAR008127</name>
</gene>
<feature type="non-terminal residue" evidence="1">
    <location>
        <position position="551"/>
    </location>
</feature>
<accession>C5KDD2</accession>
<sequence>MSINEGRHDMSYGESNGFLDGIGGGKRRSDAEAKNICLEWRHQSSVPHGCHKLVNSPEICENLCQYHLRKHSSTPDCTQENAGVAPIVKISQPHTSLLSAFTVLNLENFGLTMRSKRSLLCLSWRNRVYTCLHILRVLREVTLGCLRREGSSLELFLLKILKAPKEMEIEHSEDSLLAVELVHVVEAAYKVYGPPLSRILHPTMRTELVSVTGFPWGFWITTTKALGLPARGISMVDFVFDNSDNWYIAGQDKSTKEYKVWKAPFDEKGLAVEIFTGEATSIDLYSTSGNTYVFAIVDSEIRMYGTPGNRRPPLAGDFVVIRAAENTHDWAALIFDSSAKYLYVSDRKMNQVYRFDVTSSSYPERLVAGNPDGVAADDETHLDHPEGIRFARGDLYTLQGSPEEGHIVRWTPGKSKRKSVYDFAVNGRLGFDVAYVTQDYIYYRKSDDAVYKHCVNSPCNEPIIIAGGCGAGHDNNQLVDAGDGALRMAYSGRLQLWDFGATTSTPCTTAATTTTVSPNCDAYCAKMKKGSYCKYWQTPSVCFGTDIPCSC</sequence>
<dbReference type="InParanoid" id="C5KDD2"/>
<organism evidence="2">
    <name type="scientific">Perkinsus marinus (strain ATCC 50983 / TXsc)</name>
    <dbReference type="NCBI Taxonomy" id="423536"/>
    <lineage>
        <taxon>Eukaryota</taxon>
        <taxon>Sar</taxon>
        <taxon>Alveolata</taxon>
        <taxon>Perkinsozoa</taxon>
        <taxon>Perkinsea</taxon>
        <taxon>Perkinsida</taxon>
        <taxon>Perkinsidae</taxon>
        <taxon>Perkinsus</taxon>
    </lineage>
</organism>
<protein>
    <submittedName>
        <fullName evidence="1">Uncharacterized protein</fullName>
    </submittedName>
</protein>
<dbReference type="SUPFAM" id="SSF63829">
    <property type="entry name" value="Calcium-dependent phosphotriesterase"/>
    <property type="match status" value="1"/>
</dbReference>
<dbReference type="RefSeq" id="XP_002785769.1">
    <property type="nucleotide sequence ID" value="XM_002785723.1"/>
</dbReference>
<dbReference type="Proteomes" id="UP000007800">
    <property type="component" value="Unassembled WGS sequence"/>
</dbReference>
<keyword evidence="2" id="KW-1185">Reference proteome</keyword>
<evidence type="ECO:0000313" key="1">
    <source>
        <dbReference type="EMBL" id="EER17565.1"/>
    </source>
</evidence>
<dbReference type="EMBL" id="GG672055">
    <property type="protein sequence ID" value="EER17565.1"/>
    <property type="molecule type" value="Genomic_DNA"/>
</dbReference>
<dbReference type="GeneID" id="9062980"/>
<proteinExistence type="predicted"/>